<reference evidence="2 3" key="1">
    <citation type="submission" date="2020-02" db="EMBL/GenBank/DDBJ databases">
        <authorList>
            <person name="Sun Q."/>
        </authorList>
    </citation>
    <scope>NUCLEOTIDE SEQUENCE [LARGE SCALE GENOMIC DNA]</scope>
    <source>
        <strain evidence="2 3">YIM 13062</strain>
    </source>
</reference>
<accession>A0A846TS02</accession>
<keyword evidence="1" id="KW-0620">Polyamine biosynthesis</keyword>
<protein>
    <submittedName>
        <fullName evidence="2">Fused MFS/spermidine synthase</fullName>
    </submittedName>
</protein>
<keyword evidence="3" id="KW-1185">Reference proteome</keyword>
<evidence type="ECO:0000256" key="1">
    <source>
        <dbReference type="ARBA" id="ARBA00023115"/>
    </source>
</evidence>
<dbReference type="CDD" id="cd02440">
    <property type="entry name" value="AdoMet_MTases"/>
    <property type="match status" value="1"/>
</dbReference>
<evidence type="ECO:0000313" key="2">
    <source>
        <dbReference type="EMBL" id="NKE08522.1"/>
    </source>
</evidence>
<dbReference type="GO" id="GO:0006596">
    <property type="term" value="P:polyamine biosynthetic process"/>
    <property type="evidence" value="ECO:0007669"/>
    <property type="project" value="UniProtKB-KW"/>
</dbReference>
<dbReference type="NCBIfam" id="NF037959">
    <property type="entry name" value="MFS_SpdSyn"/>
    <property type="match status" value="1"/>
</dbReference>
<organism evidence="2 3">
    <name type="scientific">Kocuria subflava</name>
    <dbReference type="NCBI Taxonomy" id="1736139"/>
    <lineage>
        <taxon>Bacteria</taxon>
        <taxon>Bacillati</taxon>
        <taxon>Actinomycetota</taxon>
        <taxon>Actinomycetes</taxon>
        <taxon>Micrococcales</taxon>
        <taxon>Micrococcaceae</taxon>
        <taxon>Kocuria</taxon>
    </lineage>
</organism>
<dbReference type="AlphaFoldDB" id="A0A846TS02"/>
<proteinExistence type="predicted"/>
<dbReference type="Gene3D" id="3.40.50.150">
    <property type="entry name" value="Vaccinia Virus protein VP39"/>
    <property type="match status" value="1"/>
</dbReference>
<dbReference type="PANTHER" id="PTHR43317:SF1">
    <property type="entry name" value="THERMOSPERMINE SYNTHASE ACAULIS5"/>
    <property type="match status" value="1"/>
</dbReference>
<dbReference type="Proteomes" id="UP000521379">
    <property type="component" value="Unassembled WGS sequence"/>
</dbReference>
<comment type="caution">
    <text evidence="2">The sequence shown here is derived from an EMBL/GenBank/DDBJ whole genome shotgun (WGS) entry which is preliminary data.</text>
</comment>
<evidence type="ECO:0000313" key="3">
    <source>
        <dbReference type="Proteomes" id="UP000521379"/>
    </source>
</evidence>
<gene>
    <name evidence="2" type="ORF">GTW58_00885</name>
</gene>
<name>A0A846TS02_9MICC</name>
<dbReference type="PANTHER" id="PTHR43317">
    <property type="entry name" value="THERMOSPERMINE SYNTHASE ACAULIS5"/>
    <property type="match status" value="1"/>
</dbReference>
<dbReference type="InterPro" id="IPR029063">
    <property type="entry name" value="SAM-dependent_MTases_sf"/>
</dbReference>
<sequence length="268" mass="29634">MPQRFLKDLDAVATVEYDSTTRGWILSIGGTEQSHVDLEDSHRVFYEYLQRVANVVDVVKDPGVPVQAVHLGGGAMTLPRYMTATRPGSRQIVVELARELPDFVTTHLPLPPEAQIQVLTGDARESLPRLREVGATPVDVVVLDVFAGDGAPQHLRERSFYREIREVMTPHGILLVNVGDDPGLAFFREQARALSVAEDRGSQPVFQDVWCLTEATMTSGRHAGNLILVASSQPLPGWWKEHLMAAGPHPAAVLDGWDLSQWLAEHQR</sequence>
<dbReference type="EMBL" id="JAAVUN010000001">
    <property type="protein sequence ID" value="NKE08522.1"/>
    <property type="molecule type" value="Genomic_DNA"/>
</dbReference>
<dbReference type="SUPFAM" id="SSF53335">
    <property type="entry name" value="S-adenosyl-L-methionine-dependent methyltransferases"/>
    <property type="match status" value="1"/>
</dbReference>